<dbReference type="Pfam" id="PF00691">
    <property type="entry name" value="OmpA"/>
    <property type="match status" value="1"/>
</dbReference>
<organism evidence="8 9">
    <name type="scientific">Ornithinimicrobium pekingense</name>
    <dbReference type="NCBI Taxonomy" id="384677"/>
    <lineage>
        <taxon>Bacteria</taxon>
        <taxon>Bacillati</taxon>
        <taxon>Actinomycetota</taxon>
        <taxon>Actinomycetes</taxon>
        <taxon>Micrococcales</taxon>
        <taxon>Ornithinimicrobiaceae</taxon>
        <taxon>Ornithinimicrobium</taxon>
    </lineage>
</organism>
<comment type="caution">
    <text evidence="8">The sequence shown here is derived from an EMBL/GenBank/DDBJ whole genome shotgun (WGS) entry which is preliminary data.</text>
</comment>
<dbReference type="InterPro" id="IPR006665">
    <property type="entry name" value="OmpA-like"/>
</dbReference>
<dbReference type="EMBL" id="BMLB01000008">
    <property type="protein sequence ID" value="GGK83037.1"/>
    <property type="molecule type" value="Genomic_DNA"/>
</dbReference>
<evidence type="ECO:0000256" key="2">
    <source>
        <dbReference type="ARBA" id="ARBA00023136"/>
    </source>
</evidence>
<evidence type="ECO:0000256" key="6">
    <source>
        <dbReference type="SAM" id="SignalP"/>
    </source>
</evidence>
<dbReference type="PROSITE" id="PS51123">
    <property type="entry name" value="OMPA_2"/>
    <property type="match status" value="1"/>
</dbReference>
<dbReference type="PANTHER" id="PTHR30329">
    <property type="entry name" value="STATOR ELEMENT OF FLAGELLAR MOTOR COMPLEX"/>
    <property type="match status" value="1"/>
</dbReference>
<feature type="compositionally biased region" description="Basic and acidic residues" evidence="5">
    <location>
        <begin position="191"/>
        <end position="201"/>
    </location>
</feature>
<dbReference type="RefSeq" id="WP_022919974.1">
    <property type="nucleotide sequence ID" value="NZ_BMLB01000008.1"/>
</dbReference>
<accession>A0ABQ2FFL0</accession>
<comment type="subcellular location">
    <subcellularLocation>
        <location evidence="1">Cell outer membrane</location>
    </subcellularLocation>
</comment>
<feature type="region of interest" description="Disordered" evidence="5">
    <location>
        <begin position="155"/>
        <end position="201"/>
    </location>
</feature>
<feature type="compositionally biased region" description="Basic and acidic residues" evidence="5">
    <location>
        <begin position="176"/>
        <end position="185"/>
    </location>
</feature>
<keyword evidence="2 4" id="KW-0472">Membrane</keyword>
<dbReference type="CDD" id="cd07185">
    <property type="entry name" value="OmpA_C-like"/>
    <property type="match status" value="1"/>
</dbReference>
<evidence type="ECO:0000313" key="8">
    <source>
        <dbReference type="EMBL" id="GGK83037.1"/>
    </source>
</evidence>
<dbReference type="InterPro" id="IPR050330">
    <property type="entry name" value="Bact_OuterMem_StrucFunc"/>
</dbReference>
<evidence type="ECO:0000256" key="4">
    <source>
        <dbReference type="PROSITE-ProRule" id="PRU00473"/>
    </source>
</evidence>
<protein>
    <recommendedName>
        <fullName evidence="7">OmpA-like domain-containing protein</fullName>
    </recommendedName>
</protein>
<evidence type="ECO:0000256" key="1">
    <source>
        <dbReference type="ARBA" id="ARBA00004442"/>
    </source>
</evidence>
<dbReference type="PANTHER" id="PTHR30329:SF21">
    <property type="entry name" value="LIPOPROTEIN YIAD-RELATED"/>
    <property type="match status" value="1"/>
</dbReference>
<feature type="chain" id="PRO_5047246149" description="OmpA-like domain-containing protein" evidence="6">
    <location>
        <begin position="25"/>
        <end position="201"/>
    </location>
</feature>
<evidence type="ECO:0000256" key="5">
    <source>
        <dbReference type="SAM" id="MobiDB-lite"/>
    </source>
</evidence>
<dbReference type="Proteomes" id="UP000662111">
    <property type="component" value="Unassembled WGS sequence"/>
</dbReference>
<dbReference type="SUPFAM" id="SSF103088">
    <property type="entry name" value="OmpA-like"/>
    <property type="match status" value="1"/>
</dbReference>
<evidence type="ECO:0000259" key="7">
    <source>
        <dbReference type="PROSITE" id="PS51123"/>
    </source>
</evidence>
<gene>
    <name evidence="8" type="ORF">GCM10011509_34430</name>
</gene>
<name>A0ABQ2FFL0_9MICO</name>
<sequence>MSRFPRALPLALGLSVVGSVVAVASEEAPVPEGYEAPRTTVTVSTVWEAPRSTVSLFYTDPPEAGTEALEEALGVTTEADDQVMQISDRFLFDFDSAELRPTAASSLDTVLALLEQSDAPVEVIGHTDGLGTDEVNQPLSEERAEAVADYLVEHGIDEGRLTSSGKGSSEPVAENTHPDGRDNPEGRQQNRRVEIRFSDDG</sequence>
<feature type="signal peptide" evidence="6">
    <location>
        <begin position="1"/>
        <end position="24"/>
    </location>
</feature>
<dbReference type="Gene3D" id="3.30.1330.60">
    <property type="entry name" value="OmpA-like domain"/>
    <property type="match status" value="1"/>
</dbReference>
<dbReference type="PRINTS" id="PR01021">
    <property type="entry name" value="OMPADOMAIN"/>
</dbReference>
<keyword evidence="9" id="KW-1185">Reference proteome</keyword>
<dbReference type="InterPro" id="IPR006664">
    <property type="entry name" value="OMP_bac"/>
</dbReference>
<dbReference type="InterPro" id="IPR006690">
    <property type="entry name" value="OMPA-like_CS"/>
</dbReference>
<evidence type="ECO:0000313" key="9">
    <source>
        <dbReference type="Proteomes" id="UP000662111"/>
    </source>
</evidence>
<dbReference type="InterPro" id="IPR036737">
    <property type="entry name" value="OmpA-like_sf"/>
</dbReference>
<keyword evidence="6" id="KW-0732">Signal</keyword>
<reference evidence="9" key="1">
    <citation type="journal article" date="2019" name="Int. J. Syst. Evol. Microbiol.">
        <title>The Global Catalogue of Microorganisms (GCM) 10K type strain sequencing project: providing services to taxonomists for standard genome sequencing and annotation.</title>
        <authorList>
            <consortium name="The Broad Institute Genomics Platform"/>
            <consortium name="The Broad Institute Genome Sequencing Center for Infectious Disease"/>
            <person name="Wu L."/>
            <person name="Ma J."/>
        </authorList>
    </citation>
    <scope>NUCLEOTIDE SEQUENCE [LARGE SCALE GENOMIC DNA]</scope>
    <source>
        <strain evidence="9">CGMCC 1.5362</strain>
    </source>
</reference>
<dbReference type="PROSITE" id="PS01068">
    <property type="entry name" value="OMPA_1"/>
    <property type="match status" value="1"/>
</dbReference>
<proteinExistence type="predicted"/>
<evidence type="ECO:0000256" key="3">
    <source>
        <dbReference type="ARBA" id="ARBA00023237"/>
    </source>
</evidence>
<keyword evidence="3" id="KW-0998">Cell outer membrane</keyword>
<feature type="domain" description="OmpA-like" evidence="7">
    <location>
        <begin position="79"/>
        <end position="201"/>
    </location>
</feature>